<evidence type="ECO:0000313" key="1">
    <source>
        <dbReference type="EMBL" id="BBX68489.1"/>
    </source>
</evidence>
<dbReference type="KEGG" id="mpsc:MPSYJ_19500"/>
<reference evidence="1 2" key="1">
    <citation type="journal article" date="2019" name="Emerg. Microbes Infect.">
        <title>Comprehensive subspecies identification of 175 nontuberculous mycobacteria species based on 7547 genomic profiles.</title>
        <authorList>
            <person name="Matsumoto Y."/>
            <person name="Kinjo T."/>
            <person name="Motooka D."/>
            <person name="Nabeya D."/>
            <person name="Jung N."/>
            <person name="Uechi K."/>
            <person name="Horii T."/>
            <person name="Iida T."/>
            <person name="Fujita J."/>
            <person name="Nakamura S."/>
        </authorList>
    </citation>
    <scope>NUCLEOTIDE SEQUENCE [LARGE SCALE GENOMIC DNA]</scope>
    <source>
        <strain evidence="1 2">JCM 13323</strain>
    </source>
</reference>
<dbReference type="EMBL" id="AP022574">
    <property type="protein sequence ID" value="BBX68489.1"/>
    <property type="molecule type" value="Genomic_DNA"/>
</dbReference>
<sequence length="120" mass="13314">MEGDTGPEVGPAEDIIRTPERHVGGAMHDGINAAHCRRPVRWGITVDQFRQVTENWLGPGPTDEFGGAVRAGERTHVVTRADQPPDQVLPDESTATRDENLHLLLDSFYAKSFDVKLYLH</sequence>
<organism evidence="1 2">
    <name type="scientific">Mycolicibacterium psychrotolerans</name>
    <dbReference type="NCBI Taxonomy" id="216929"/>
    <lineage>
        <taxon>Bacteria</taxon>
        <taxon>Bacillati</taxon>
        <taxon>Actinomycetota</taxon>
        <taxon>Actinomycetes</taxon>
        <taxon>Mycobacteriales</taxon>
        <taxon>Mycobacteriaceae</taxon>
        <taxon>Mycolicibacterium</taxon>
    </lineage>
</organism>
<gene>
    <name evidence="1" type="ORF">MPSYJ_19500</name>
</gene>
<proteinExistence type="predicted"/>
<name>A0A7I7MAW6_9MYCO</name>
<evidence type="ECO:0000313" key="2">
    <source>
        <dbReference type="Proteomes" id="UP000466514"/>
    </source>
</evidence>
<protein>
    <submittedName>
        <fullName evidence="1">Uncharacterized protein</fullName>
    </submittedName>
</protein>
<dbReference type="AlphaFoldDB" id="A0A7I7MAW6"/>
<dbReference type="Proteomes" id="UP000466514">
    <property type="component" value="Chromosome"/>
</dbReference>
<keyword evidence="2" id="KW-1185">Reference proteome</keyword>
<accession>A0A7I7MAW6</accession>